<dbReference type="Proteomes" id="UP000749559">
    <property type="component" value="Unassembled WGS sequence"/>
</dbReference>
<accession>A0A8J1Y7H6</accession>
<evidence type="ECO:0000256" key="2">
    <source>
        <dbReference type="SAM" id="MobiDB-lite"/>
    </source>
</evidence>
<protein>
    <submittedName>
        <fullName evidence="3">Uncharacterized protein</fullName>
    </submittedName>
</protein>
<dbReference type="AlphaFoldDB" id="A0A8J1Y7H6"/>
<sequence>MFLAFQPTLSKANPGLSGNVELDKACGAGAQTIGTNDIPNGANAKQVGANAQTISTNTQSSERIDNNAFESAFETCNIIDVTDNAIDDGSDKIIAFKHRRDDDIDANEWVRSEVEKSEVISATADTSSIVSSPIVSKFSKHVAFSGKKHDTNEVKPFSENIQTTSVPLKINKPREKDDTGITKHPTGYSSQKVNSSTLSQKQRSKLKKKTGVHARDMAVIVEGNAESVNQIDELQNTAALHESDSDNLKVADQNVKHDESQVEKIKEPRQTLEMQENIQETTSDQFKTNNEKLSNNEDIKNVPNPTEKTWYKRLCNPLTAAATVAIVSVAMFYMFPEDTDLLTWLQRK</sequence>
<feature type="coiled-coil region" evidence="1">
    <location>
        <begin position="224"/>
        <end position="251"/>
    </location>
</feature>
<gene>
    <name evidence="3" type="ORF">OFUS_LOCUS7141</name>
</gene>
<evidence type="ECO:0000313" key="3">
    <source>
        <dbReference type="EMBL" id="CAH1780447.1"/>
    </source>
</evidence>
<feature type="compositionally biased region" description="Basic and acidic residues" evidence="2">
    <location>
        <begin position="172"/>
        <end position="181"/>
    </location>
</feature>
<name>A0A8J1Y7H6_OWEFU</name>
<feature type="region of interest" description="Disordered" evidence="2">
    <location>
        <begin position="170"/>
        <end position="211"/>
    </location>
</feature>
<dbReference type="EMBL" id="CAIIXF020000003">
    <property type="protein sequence ID" value="CAH1780447.1"/>
    <property type="molecule type" value="Genomic_DNA"/>
</dbReference>
<proteinExistence type="predicted"/>
<reference evidence="3" key="1">
    <citation type="submission" date="2022-03" db="EMBL/GenBank/DDBJ databases">
        <authorList>
            <person name="Martin C."/>
        </authorList>
    </citation>
    <scope>NUCLEOTIDE SEQUENCE</scope>
</reference>
<comment type="caution">
    <text evidence="3">The sequence shown here is derived from an EMBL/GenBank/DDBJ whole genome shotgun (WGS) entry which is preliminary data.</text>
</comment>
<keyword evidence="4" id="KW-1185">Reference proteome</keyword>
<keyword evidence="1" id="KW-0175">Coiled coil</keyword>
<organism evidence="3 4">
    <name type="scientific">Owenia fusiformis</name>
    <name type="common">Polychaete worm</name>
    <dbReference type="NCBI Taxonomy" id="6347"/>
    <lineage>
        <taxon>Eukaryota</taxon>
        <taxon>Metazoa</taxon>
        <taxon>Spiralia</taxon>
        <taxon>Lophotrochozoa</taxon>
        <taxon>Annelida</taxon>
        <taxon>Polychaeta</taxon>
        <taxon>Sedentaria</taxon>
        <taxon>Canalipalpata</taxon>
        <taxon>Sabellida</taxon>
        <taxon>Oweniida</taxon>
        <taxon>Oweniidae</taxon>
        <taxon>Owenia</taxon>
    </lineage>
</organism>
<evidence type="ECO:0000256" key="1">
    <source>
        <dbReference type="SAM" id="Coils"/>
    </source>
</evidence>
<feature type="compositionally biased region" description="Basic residues" evidence="2">
    <location>
        <begin position="202"/>
        <end position="211"/>
    </location>
</feature>
<evidence type="ECO:0000313" key="4">
    <source>
        <dbReference type="Proteomes" id="UP000749559"/>
    </source>
</evidence>